<feature type="compositionally biased region" description="Low complexity" evidence="1">
    <location>
        <begin position="206"/>
        <end position="225"/>
    </location>
</feature>
<dbReference type="GO" id="GO:0043683">
    <property type="term" value="P:type IV pilus assembly"/>
    <property type="evidence" value="ECO:0007669"/>
    <property type="project" value="InterPro"/>
</dbReference>
<gene>
    <name evidence="2" type="primary">pilO</name>
    <name evidence="2" type="ORF">HHL10_00485</name>
</gene>
<organism evidence="2 3">
    <name type="scientific">Azohydromonas caseinilytica</name>
    <dbReference type="NCBI Taxonomy" id="2728836"/>
    <lineage>
        <taxon>Bacteria</taxon>
        <taxon>Pseudomonadati</taxon>
        <taxon>Pseudomonadota</taxon>
        <taxon>Betaproteobacteria</taxon>
        <taxon>Burkholderiales</taxon>
        <taxon>Sphaerotilaceae</taxon>
        <taxon>Azohydromonas</taxon>
    </lineage>
</organism>
<dbReference type="GO" id="GO:0043107">
    <property type="term" value="P:type IV pilus-dependent motility"/>
    <property type="evidence" value="ECO:0007669"/>
    <property type="project" value="InterPro"/>
</dbReference>
<accession>A0A848F192</accession>
<dbReference type="Pfam" id="PF04350">
    <property type="entry name" value="PilO"/>
    <property type="match status" value="1"/>
</dbReference>
<protein>
    <submittedName>
        <fullName evidence="2">Type 4a pilus biogenesis protein PilO</fullName>
    </submittedName>
</protein>
<dbReference type="InterPro" id="IPR007445">
    <property type="entry name" value="PilO"/>
</dbReference>
<proteinExistence type="predicted"/>
<evidence type="ECO:0000313" key="3">
    <source>
        <dbReference type="Proteomes" id="UP000574067"/>
    </source>
</evidence>
<comment type="caution">
    <text evidence="2">The sequence shown here is derived from an EMBL/GenBank/DDBJ whole genome shotgun (WGS) entry which is preliminary data.</text>
</comment>
<reference evidence="2 3" key="1">
    <citation type="submission" date="2020-04" db="EMBL/GenBank/DDBJ databases">
        <title>Azohydromonas sp. isolated from soil.</title>
        <authorList>
            <person name="Dahal R.H."/>
        </authorList>
    </citation>
    <scope>NUCLEOTIDE SEQUENCE [LARGE SCALE GENOMIC DNA]</scope>
    <source>
        <strain evidence="2 3">G-1-1-14</strain>
    </source>
</reference>
<dbReference type="Gene3D" id="3.30.70.60">
    <property type="match status" value="1"/>
</dbReference>
<name>A0A848F192_9BURK</name>
<dbReference type="EMBL" id="JABBFW010000001">
    <property type="protein sequence ID" value="NML13454.1"/>
    <property type="molecule type" value="Genomic_DNA"/>
</dbReference>
<dbReference type="RefSeq" id="WP_169158383.1">
    <property type="nucleotide sequence ID" value="NZ_JABBFW010000001.1"/>
</dbReference>
<keyword evidence="3" id="KW-1185">Reference proteome</keyword>
<dbReference type="PANTHER" id="PTHR39555:SF1">
    <property type="entry name" value="TYPE IV PILUS INNER MEMBRANE COMPONENT PILO"/>
    <property type="match status" value="1"/>
</dbReference>
<dbReference type="AlphaFoldDB" id="A0A848F192"/>
<feature type="region of interest" description="Disordered" evidence="1">
    <location>
        <begin position="202"/>
        <end position="225"/>
    </location>
</feature>
<sequence length="225" mass="23973">MTRQSLSGMPVALAWARAPFRGLDLREPGLWPPLPRWSLCALVALGVGWPAWLGLNASAEADLEAARGREPVLRQQILHKLAQAQALAPLQRRRQELETRVVALEEQLLLAGAPEELLPALHRAARQRGLQVELIRPEPAQARAQGLERSIGLRLSGRYHDLGAFAADVAALEPAVTLHELRLTGRAGGAALVLDATARTHRRAEPGAGAASSPPAPAASSGAHP</sequence>
<evidence type="ECO:0000313" key="2">
    <source>
        <dbReference type="EMBL" id="NML13454.1"/>
    </source>
</evidence>
<dbReference type="Proteomes" id="UP000574067">
    <property type="component" value="Unassembled WGS sequence"/>
</dbReference>
<evidence type="ECO:0000256" key="1">
    <source>
        <dbReference type="SAM" id="MobiDB-lite"/>
    </source>
</evidence>
<dbReference type="InterPro" id="IPR014717">
    <property type="entry name" value="Transl_elong_EF1B/ribsomal_bS6"/>
</dbReference>
<dbReference type="PANTHER" id="PTHR39555">
    <property type="entry name" value="FIMBRIAL ASSEMBLY PROTEIN PILO-LIKE PROTEIN-RELATED"/>
    <property type="match status" value="1"/>
</dbReference>